<proteinExistence type="predicted"/>
<dbReference type="EMBL" id="BEZZ01003682">
    <property type="protein sequence ID" value="GCC20199.1"/>
    <property type="molecule type" value="Genomic_DNA"/>
</dbReference>
<protein>
    <submittedName>
        <fullName evidence="1">Uncharacterized protein</fullName>
    </submittedName>
</protein>
<name>A0A401RPT2_CHIPU</name>
<comment type="caution">
    <text evidence="1">The sequence shown here is derived from an EMBL/GenBank/DDBJ whole genome shotgun (WGS) entry which is preliminary data.</text>
</comment>
<evidence type="ECO:0000313" key="2">
    <source>
        <dbReference type="Proteomes" id="UP000287033"/>
    </source>
</evidence>
<dbReference type="Proteomes" id="UP000287033">
    <property type="component" value="Unassembled WGS sequence"/>
</dbReference>
<organism evidence="1 2">
    <name type="scientific">Chiloscyllium punctatum</name>
    <name type="common">Brownbanded bambooshark</name>
    <name type="synonym">Hemiscyllium punctatum</name>
    <dbReference type="NCBI Taxonomy" id="137246"/>
    <lineage>
        <taxon>Eukaryota</taxon>
        <taxon>Metazoa</taxon>
        <taxon>Chordata</taxon>
        <taxon>Craniata</taxon>
        <taxon>Vertebrata</taxon>
        <taxon>Chondrichthyes</taxon>
        <taxon>Elasmobranchii</taxon>
        <taxon>Galeomorphii</taxon>
        <taxon>Galeoidea</taxon>
        <taxon>Orectolobiformes</taxon>
        <taxon>Hemiscylliidae</taxon>
        <taxon>Chiloscyllium</taxon>
    </lineage>
</organism>
<reference evidence="1 2" key="1">
    <citation type="journal article" date="2018" name="Nat. Ecol. Evol.">
        <title>Shark genomes provide insights into elasmobranch evolution and the origin of vertebrates.</title>
        <authorList>
            <person name="Hara Y"/>
            <person name="Yamaguchi K"/>
            <person name="Onimaru K"/>
            <person name="Kadota M"/>
            <person name="Koyanagi M"/>
            <person name="Keeley SD"/>
            <person name="Tatsumi K"/>
            <person name="Tanaka K"/>
            <person name="Motone F"/>
            <person name="Kageyama Y"/>
            <person name="Nozu R"/>
            <person name="Adachi N"/>
            <person name="Nishimura O"/>
            <person name="Nakagawa R"/>
            <person name="Tanegashima C"/>
            <person name="Kiyatake I"/>
            <person name="Matsumoto R"/>
            <person name="Murakumo K"/>
            <person name="Nishida K"/>
            <person name="Terakita A"/>
            <person name="Kuratani S"/>
            <person name="Sato K"/>
            <person name="Hyodo S Kuraku.S."/>
        </authorList>
    </citation>
    <scope>NUCLEOTIDE SEQUENCE [LARGE SCALE GENOMIC DNA]</scope>
</reference>
<keyword evidence="2" id="KW-1185">Reference proteome</keyword>
<gene>
    <name evidence="1" type="ORF">chiPu_0021302</name>
</gene>
<evidence type="ECO:0000313" key="1">
    <source>
        <dbReference type="EMBL" id="GCC20199.1"/>
    </source>
</evidence>
<sequence length="82" mass="9217">MLIEQDNSAVLCELPADSKPWPKMMLQLWWSTMGLECVRLALQVMMLPGLCFPPLWDAPVTSRLKSFEDLKPELLPSCVGLG</sequence>
<dbReference type="AlphaFoldDB" id="A0A401RPT2"/>
<accession>A0A401RPT2</accession>